<gene>
    <name evidence="8" type="ORF">Metlim_2831</name>
</gene>
<dbReference type="Gene3D" id="3.40.50.720">
    <property type="entry name" value="NAD(P)-binding Rossmann-like Domain"/>
    <property type="match status" value="2"/>
</dbReference>
<proteinExistence type="inferred from homology"/>
<dbReference type="Pfam" id="PF02826">
    <property type="entry name" value="2-Hacid_dh_C"/>
    <property type="match status" value="1"/>
</dbReference>
<keyword evidence="2" id="KW-0028">Amino-acid biosynthesis</keyword>
<feature type="domain" description="D-isomer specific 2-hydroxyacid dehydrogenase catalytic" evidence="6">
    <location>
        <begin position="27"/>
        <end position="306"/>
    </location>
</feature>
<accession>H1YXC8</accession>
<evidence type="ECO:0000313" key="8">
    <source>
        <dbReference type="EMBL" id="EHQ36865.1"/>
    </source>
</evidence>
<dbReference type="GO" id="GO:0016616">
    <property type="term" value="F:oxidoreductase activity, acting on the CH-OH group of donors, NAD or NADP as acceptor"/>
    <property type="evidence" value="ECO:0007669"/>
    <property type="project" value="InterPro"/>
</dbReference>
<evidence type="ECO:0000256" key="5">
    <source>
        <dbReference type="RuleBase" id="RU003719"/>
    </source>
</evidence>
<keyword evidence="9" id="KW-1185">Reference proteome</keyword>
<dbReference type="HOGENOM" id="CLU_019796_1_3_2"/>
<dbReference type="InterPro" id="IPR029752">
    <property type="entry name" value="D-isomer_DH_CS1"/>
</dbReference>
<dbReference type="Proteomes" id="UP000005741">
    <property type="component" value="Chromosome"/>
</dbReference>
<dbReference type="EMBL" id="CM001436">
    <property type="protein sequence ID" value="EHQ36865.1"/>
    <property type="molecule type" value="Genomic_DNA"/>
</dbReference>
<dbReference type="PATRIC" id="fig|937775.9.peg.3177"/>
<dbReference type="PANTHER" id="PTHR42789">
    <property type="entry name" value="D-ISOMER SPECIFIC 2-HYDROXYACID DEHYDROGENASE FAMILY PROTEIN (AFU_ORTHOLOGUE AFUA_6G10090)"/>
    <property type="match status" value="1"/>
</dbReference>
<dbReference type="SUPFAM" id="SSF51735">
    <property type="entry name" value="NAD(P)-binding Rossmann-fold domains"/>
    <property type="match status" value="1"/>
</dbReference>
<dbReference type="STRING" id="937775.Metlim_2831"/>
<evidence type="ECO:0000313" key="9">
    <source>
        <dbReference type="Proteomes" id="UP000005741"/>
    </source>
</evidence>
<sequence length="309" mass="34322">MKPKIAITIRNIDSSYCLFNKIKENFDLNYINITNKRLSEEEVISAIKEAEVAIAGTEPYNKNVLNSTDKLKVISRVGVGLDNIDLNTASDKNIIICNTPNAPTQAVAEHTIALILDICKNIVTYNLKDNRISANTFIGKLLSGKTIGIIGLGRIGRTVGKLLSAFGCEIGYYDPYLKEKETYNGWINYSSIDELLEKSDIVTLHMPPKDDKSPILDKKSFEHFKKGAILINTARSSLIDEKAFLDAIDKGIITGAGLDVYDTIIEDQIQNYPQIILTPHVASNTKESREEMEKEAIENLINAFKGINP</sequence>
<dbReference type="OrthoDB" id="7437at2157"/>
<protein>
    <submittedName>
        <fullName evidence="8">D-isomer specific 2-hydroxyacid dehydrogenase NAD-binding</fullName>
    </submittedName>
</protein>
<dbReference type="GO" id="GO:0008652">
    <property type="term" value="P:amino acid biosynthetic process"/>
    <property type="evidence" value="ECO:0007669"/>
    <property type="project" value="UniProtKB-KW"/>
</dbReference>
<dbReference type="RefSeq" id="WP_004079566.1">
    <property type="nucleotide sequence ID" value="NZ_CM001436.1"/>
</dbReference>
<evidence type="ECO:0000256" key="3">
    <source>
        <dbReference type="ARBA" id="ARBA00023002"/>
    </source>
</evidence>
<dbReference type="AlphaFoldDB" id="H1YXC8"/>
<keyword evidence="3 5" id="KW-0560">Oxidoreductase</keyword>
<comment type="similarity">
    <text evidence="1 5">Belongs to the D-isomer specific 2-hydroxyacid dehydrogenase family.</text>
</comment>
<dbReference type="PROSITE" id="PS00065">
    <property type="entry name" value="D_2_HYDROXYACID_DH_1"/>
    <property type="match status" value="1"/>
</dbReference>
<dbReference type="GO" id="GO:0051287">
    <property type="term" value="F:NAD binding"/>
    <property type="evidence" value="ECO:0007669"/>
    <property type="project" value="InterPro"/>
</dbReference>
<dbReference type="InterPro" id="IPR006139">
    <property type="entry name" value="D-isomer_2_OHA_DH_cat_dom"/>
</dbReference>
<dbReference type="SUPFAM" id="SSF52283">
    <property type="entry name" value="Formate/glycerate dehydrogenase catalytic domain-like"/>
    <property type="match status" value="1"/>
</dbReference>
<evidence type="ECO:0000256" key="1">
    <source>
        <dbReference type="ARBA" id="ARBA00005854"/>
    </source>
</evidence>
<evidence type="ECO:0000256" key="2">
    <source>
        <dbReference type="ARBA" id="ARBA00022605"/>
    </source>
</evidence>
<reference evidence="8 9" key="1">
    <citation type="submission" date="2011-10" db="EMBL/GenBank/DDBJ databases">
        <title>The Improved High-Quality Draft genome of Methanoplanus limicola DSM 2279.</title>
        <authorList>
            <consortium name="US DOE Joint Genome Institute (JGI-PGF)"/>
            <person name="Lucas S."/>
            <person name="Copeland A."/>
            <person name="Lapidus A."/>
            <person name="Glavina del Rio T."/>
            <person name="Dalin E."/>
            <person name="Tice H."/>
            <person name="Bruce D."/>
            <person name="Goodwin L."/>
            <person name="Pitluck S."/>
            <person name="Peters L."/>
            <person name="Mikhailova N."/>
            <person name="Lu M."/>
            <person name="Kyrpides N."/>
            <person name="Mavromatis K."/>
            <person name="Ivanova N."/>
            <person name="Markowitz V."/>
            <person name="Cheng J.-F."/>
            <person name="Hugenholtz P."/>
            <person name="Woyke T."/>
            <person name="Wu D."/>
            <person name="Wirth R."/>
            <person name="Brambilla E.-M."/>
            <person name="Klenk H.-P."/>
            <person name="Eisen J.A."/>
        </authorList>
    </citation>
    <scope>NUCLEOTIDE SEQUENCE [LARGE SCALE GENOMIC DNA]</scope>
    <source>
        <strain evidence="8 9">DSM 2279</strain>
    </source>
</reference>
<evidence type="ECO:0000259" key="6">
    <source>
        <dbReference type="Pfam" id="PF00389"/>
    </source>
</evidence>
<name>H1YXC8_9EURY</name>
<organism evidence="8 9">
    <name type="scientific">Methanoplanus limicola DSM 2279</name>
    <dbReference type="NCBI Taxonomy" id="937775"/>
    <lineage>
        <taxon>Archaea</taxon>
        <taxon>Methanobacteriati</taxon>
        <taxon>Methanobacteriota</taxon>
        <taxon>Stenosarchaea group</taxon>
        <taxon>Methanomicrobia</taxon>
        <taxon>Methanomicrobiales</taxon>
        <taxon>Methanomicrobiaceae</taxon>
        <taxon>Methanoplanus</taxon>
    </lineage>
</organism>
<feature type="domain" description="D-isomer specific 2-hydroxyacid dehydrogenase NAD-binding" evidence="7">
    <location>
        <begin position="112"/>
        <end position="282"/>
    </location>
</feature>
<dbReference type="InParanoid" id="H1YXC8"/>
<dbReference type="InterPro" id="IPR050857">
    <property type="entry name" value="D-2-hydroxyacid_DH"/>
</dbReference>
<dbReference type="InterPro" id="IPR006140">
    <property type="entry name" value="D-isomer_DH_NAD-bd"/>
</dbReference>
<evidence type="ECO:0000259" key="7">
    <source>
        <dbReference type="Pfam" id="PF02826"/>
    </source>
</evidence>
<keyword evidence="4" id="KW-0520">NAD</keyword>
<dbReference type="PANTHER" id="PTHR42789:SF1">
    <property type="entry name" value="D-ISOMER SPECIFIC 2-HYDROXYACID DEHYDROGENASE FAMILY PROTEIN (AFU_ORTHOLOGUE AFUA_6G10090)"/>
    <property type="match status" value="1"/>
</dbReference>
<dbReference type="Pfam" id="PF00389">
    <property type="entry name" value="2-Hacid_dh"/>
    <property type="match status" value="1"/>
</dbReference>
<evidence type="ECO:0000256" key="4">
    <source>
        <dbReference type="ARBA" id="ARBA00023027"/>
    </source>
</evidence>
<dbReference type="InterPro" id="IPR036291">
    <property type="entry name" value="NAD(P)-bd_dom_sf"/>
</dbReference>